<gene>
    <name evidence="2" type="ORF">H9627_07475</name>
</gene>
<feature type="compositionally biased region" description="Polar residues" evidence="1">
    <location>
        <begin position="153"/>
        <end position="166"/>
    </location>
</feature>
<comment type="caution">
    <text evidence="2">The sequence shown here is derived from an EMBL/GenBank/DDBJ whole genome shotgun (WGS) entry which is preliminary data.</text>
</comment>
<dbReference type="Proteomes" id="UP000650224">
    <property type="component" value="Unassembled WGS sequence"/>
</dbReference>
<proteinExistence type="predicted"/>
<accession>A0A8I0HE83</accession>
<evidence type="ECO:0000313" key="3">
    <source>
        <dbReference type="Proteomes" id="UP000650224"/>
    </source>
</evidence>
<reference evidence="2 3" key="1">
    <citation type="submission" date="2020-08" db="EMBL/GenBank/DDBJ databases">
        <title>A Genomic Blueprint of the Chicken Gut Microbiome.</title>
        <authorList>
            <person name="Gilroy R."/>
            <person name="Ravi A."/>
            <person name="Getino M."/>
            <person name="Pursley I."/>
            <person name="Horton D.L."/>
            <person name="Alikhan N.-F."/>
            <person name="Baker D."/>
            <person name="Gharbi K."/>
            <person name="Hall N."/>
            <person name="Watson M."/>
            <person name="Adriaenssens E.M."/>
            <person name="Foster-Nyarko E."/>
            <person name="Jarju S."/>
            <person name="Secka A."/>
            <person name="Antonio M."/>
            <person name="Oren A."/>
            <person name="Chaudhuri R."/>
            <person name="La Ragione R.M."/>
            <person name="Hildebrand F."/>
            <person name="Pallen M.J."/>
        </authorList>
    </citation>
    <scope>NUCLEOTIDE SEQUENCE [LARGE SCALE GENOMIC DNA]</scope>
    <source>
        <strain evidence="2 3">Sa1YVA5</strain>
    </source>
</reference>
<organism evidence="2 3">
    <name type="scientific">Corynebacterium gallinarum</name>
    <dbReference type="NCBI Taxonomy" id="2762214"/>
    <lineage>
        <taxon>Bacteria</taxon>
        <taxon>Bacillati</taxon>
        <taxon>Actinomycetota</taxon>
        <taxon>Actinomycetes</taxon>
        <taxon>Mycobacteriales</taxon>
        <taxon>Corynebacteriaceae</taxon>
        <taxon>Corynebacterium</taxon>
    </lineage>
</organism>
<evidence type="ECO:0000256" key="1">
    <source>
        <dbReference type="SAM" id="MobiDB-lite"/>
    </source>
</evidence>
<sequence length="210" mass="21833">MAMGNFLASRRRMAALLCILAGLVAVVVVPFVVTQAQRAATHAAVAEFRTTVQPMLNLEGSTDGMNWVDSATLEFGPEQMALKVGEANAVYSPLWVRPGAGTNAPSSANVSETGLPDTAFAQALRGELYLSPSACDANGTSGAQPIGSGALRGQTSSPFDLEQPTTIGRPGEPVELCAKVWMNDNNWLLAGTSPGTAQAAWNITATTTLP</sequence>
<dbReference type="AlphaFoldDB" id="A0A8I0HE83"/>
<keyword evidence="3" id="KW-1185">Reference proteome</keyword>
<evidence type="ECO:0000313" key="2">
    <source>
        <dbReference type="EMBL" id="MBD8030161.1"/>
    </source>
</evidence>
<dbReference type="EMBL" id="JACSPR010000004">
    <property type="protein sequence ID" value="MBD8030161.1"/>
    <property type="molecule type" value="Genomic_DNA"/>
</dbReference>
<feature type="region of interest" description="Disordered" evidence="1">
    <location>
        <begin position="140"/>
        <end position="170"/>
    </location>
</feature>
<name>A0A8I0HE83_9CORY</name>
<protein>
    <submittedName>
        <fullName evidence="2">Uncharacterized protein</fullName>
    </submittedName>
</protein>